<evidence type="ECO:0000256" key="1">
    <source>
        <dbReference type="SAM" id="MobiDB-lite"/>
    </source>
</evidence>
<proteinExistence type="predicted"/>
<dbReference type="EMBL" id="JBHTHM010000063">
    <property type="protein sequence ID" value="MFD0782933.1"/>
    <property type="molecule type" value="Genomic_DNA"/>
</dbReference>
<dbReference type="Pfam" id="PF11253">
    <property type="entry name" value="DUF3052"/>
    <property type="match status" value="1"/>
</dbReference>
<feature type="region of interest" description="Disordered" evidence="1">
    <location>
        <begin position="103"/>
        <end position="124"/>
    </location>
</feature>
<sequence length="145" mass="15542">MSATAGQAADGVRSLADRFGIEPGMVVMEMGYDEDVDHDLRDALTDRCGDLVDEDTDEVVDAVLVWYRDGDGDLFELLVDALGPLADNGVVWLLTPKAGREGHVEPSEIAESAPTAGLQQTSTVNAGRDWSAARLVLRRGAKSKK</sequence>
<accession>A0ABW2ZWA5</accession>
<gene>
    <name evidence="2" type="ORF">ACFQZ8_03180</name>
</gene>
<evidence type="ECO:0000313" key="3">
    <source>
        <dbReference type="Proteomes" id="UP001597053"/>
    </source>
</evidence>
<dbReference type="InterPro" id="IPR021412">
    <property type="entry name" value="DUF3052"/>
</dbReference>
<dbReference type="Proteomes" id="UP001597053">
    <property type="component" value="Unassembled WGS sequence"/>
</dbReference>
<protein>
    <submittedName>
        <fullName evidence="2">DUF3052 domain-containing protein</fullName>
    </submittedName>
</protein>
<evidence type="ECO:0000313" key="2">
    <source>
        <dbReference type="EMBL" id="MFD0782933.1"/>
    </source>
</evidence>
<name>A0ABW2ZWA5_9ACTN</name>
<keyword evidence="3" id="KW-1185">Reference proteome</keyword>
<organism evidence="2 3">
    <name type="scientific">Micromonospora azadirachtae</name>
    <dbReference type="NCBI Taxonomy" id="1970735"/>
    <lineage>
        <taxon>Bacteria</taxon>
        <taxon>Bacillati</taxon>
        <taxon>Actinomycetota</taxon>
        <taxon>Actinomycetes</taxon>
        <taxon>Micromonosporales</taxon>
        <taxon>Micromonosporaceae</taxon>
        <taxon>Micromonospora</taxon>
    </lineage>
</organism>
<reference evidence="3" key="1">
    <citation type="journal article" date="2019" name="Int. J. Syst. Evol. Microbiol.">
        <title>The Global Catalogue of Microorganisms (GCM) 10K type strain sequencing project: providing services to taxonomists for standard genome sequencing and annotation.</title>
        <authorList>
            <consortium name="The Broad Institute Genomics Platform"/>
            <consortium name="The Broad Institute Genome Sequencing Center for Infectious Disease"/>
            <person name="Wu L."/>
            <person name="Ma J."/>
        </authorList>
    </citation>
    <scope>NUCLEOTIDE SEQUENCE [LARGE SCALE GENOMIC DNA]</scope>
    <source>
        <strain evidence="3">JCM 32148</strain>
    </source>
</reference>
<comment type="caution">
    <text evidence="2">The sequence shown here is derived from an EMBL/GenBank/DDBJ whole genome shotgun (WGS) entry which is preliminary data.</text>
</comment>